<dbReference type="NCBIfam" id="TIGR00034">
    <property type="entry name" value="aroFGH"/>
    <property type="match status" value="1"/>
</dbReference>
<evidence type="ECO:0000256" key="1">
    <source>
        <dbReference type="ARBA" id="ARBA00003726"/>
    </source>
</evidence>
<dbReference type="Gene3D" id="3.20.20.70">
    <property type="entry name" value="Aldolase class I"/>
    <property type="match status" value="1"/>
</dbReference>
<dbReference type="AlphaFoldDB" id="A0A071MUR8"/>
<evidence type="ECO:0000256" key="5">
    <source>
        <dbReference type="ARBA" id="ARBA00022679"/>
    </source>
</evidence>
<dbReference type="GO" id="GO:0003849">
    <property type="term" value="F:3-deoxy-7-phosphoheptulonate synthase activity"/>
    <property type="evidence" value="ECO:0007669"/>
    <property type="project" value="UniProtKB-EC"/>
</dbReference>
<dbReference type="UniPathway" id="UPA00053">
    <property type="reaction ID" value="UER00084"/>
</dbReference>
<organism evidence="10">
    <name type="scientific">Burkholderia cenocepacia</name>
    <dbReference type="NCBI Taxonomy" id="95486"/>
    <lineage>
        <taxon>Bacteria</taxon>
        <taxon>Pseudomonadati</taxon>
        <taxon>Pseudomonadota</taxon>
        <taxon>Betaproteobacteria</taxon>
        <taxon>Burkholderiales</taxon>
        <taxon>Burkholderiaceae</taxon>
        <taxon>Burkholderia</taxon>
        <taxon>Burkholderia cepacia complex</taxon>
    </lineage>
</organism>
<comment type="pathway">
    <text evidence="2 8">Metabolic intermediate biosynthesis; chorismate biosynthesis; chorismate from D-erythrose 4-phosphate and phosphoenolpyruvate: step 1/7.</text>
</comment>
<sequence>MHANAWTTNRDAVLRLPSPADLARALPPALRASRTVHTTRRAIVDVLDGTDDRLVVIAGPCSVHDPAAARDYAARLALQRARFADELEIVMRVYFEKPRTTIGWKGLINDPLLDGSDRIDAGLQAARALLCDINGAEMPAATEFLDPLSPRYLADLVAWGAIGARTVESQVHRELASSLPIPIGFKNGTDGNVQVAVDAMRAAAHPHRFLSIDADGRLCAAASPGNPHTHVVLRGGREPNFDAAAVNAACERMTGAPVAPRVMIDVSHGNSRRQYRNQLGVGAEVAAQVAAGDTRIVGVLIESNLIEGRQDLVPGVPLRYGQSITDACLSFADTTRLFETLAHAVRTRRRGHALPPGVEFAHEPLLACCA</sequence>
<evidence type="ECO:0000259" key="9">
    <source>
        <dbReference type="Pfam" id="PF00793"/>
    </source>
</evidence>
<dbReference type="FunFam" id="3.20.20.70:FF:000005">
    <property type="entry name" value="Phospho-2-dehydro-3-deoxyheptonate aldolase"/>
    <property type="match status" value="1"/>
</dbReference>
<dbReference type="NCBIfam" id="NF009396">
    <property type="entry name" value="PRK12756.1"/>
    <property type="match status" value="1"/>
</dbReference>
<dbReference type="Pfam" id="PF00793">
    <property type="entry name" value="DAHP_synth_1"/>
    <property type="match status" value="1"/>
</dbReference>
<gene>
    <name evidence="10" type="ORF">DT99_07175</name>
</gene>
<reference evidence="10" key="1">
    <citation type="submission" date="2014-04" db="EMBL/GenBank/DDBJ databases">
        <title>In planta biocontrol of soil-borne Fusarium wilt of banana through a plant endophytic bacterium, Burkholderia cenocepacia 869T2.</title>
        <authorList>
            <person name="Ho Y.-N."/>
            <person name="Chiang H.-M."/>
            <person name="Chao C.-P."/>
            <person name="Su C.-C."/>
            <person name="Hsu H.-F."/>
            <person name="Guo C.-T."/>
            <person name="Hsieh J.-L."/>
            <person name="Huang C.-C."/>
        </authorList>
    </citation>
    <scope>NUCLEOTIDE SEQUENCE [LARGE SCALE GENOMIC DNA]</scope>
    <source>
        <strain evidence="10">869T2</strain>
    </source>
</reference>
<comment type="function">
    <text evidence="1 8">Stereospecific condensation of phosphoenolpyruvate (PEP) and D-erythrose-4-phosphate (E4P) giving rise to 3-deoxy-D-arabino-heptulosonate-7-phosphate (DAHP).</text>
</comment>
<evidence type="ECO:0000313" key="10">
    <source>
        <dbReference type="EMBL" id="KEA60211.1"/>
    </source>
</evidence>
<proteinExistence type="inferred from homology"/>
<dbReference type="NCBIfam" id="NF009395">
    <property type="entry name" value="PRK12755.1"/>
    <property type="match status" value="1"/>
</dbReference>
<dbReference type="PANTHER" id="PTHR21225:SF12">
    <property type="entry name" value="PHOSPHO-2-DEHYDRO-3-DEOXYHEPTONATE ALDOLASE, TYROSINE-INHIBITED"/>
    <property type="match status" value="1"/>
</dbReference>
<feature type="domain" description="DAHP synthetase I/KDSA" evidence="9">
    <location>
        <begin position="45"/>
        <end position="337"/>
    </location>
</feature>
<comment type="similarity">
    <text evidence="3 8">Belongs to the class-I DAHP synthase family.</text>
</comment>
<evidence type="ECO:0000256" key="6">
    <source>
        <dbReference type="ARBA" id="ARBA00023141"/>
    </source>
</evidence>
<evidence type="ECO:0000256" key="7">
    <source>
        <dbReference type="ARBA" id="ARBA00047508"/>
    </source>
</evidence>
<dbReference type="InterPro" id="IPR006219">
    <property type="entry name" value="DAHP_synth_1"/>
</dbReference>
<accession>A0A071MUR8</accession>
<dbReference type="GO" id="GO:0009073">
    <property type="term" value="P:aromatic amino acid family biosynthetic process"/>
    <property type="evidence" value="ECO:0007669"/>
    <property type="project" value="UniProtKB-KW"/>
</dbReference>
<dbReference type="EMBL" id="JJOA01000006">
    <property type="protein sequence ID" value="KEA60211.1"/>
    <property type="molecule type" value="Genomic_DNA"/>
</dbReference>
<keyword evidence="5 8" id="KW-0808">Transferase</keyword>
<name>A0A071MUR8_9BURK</name>
<dbReference type="EC" id="2.5.1.54" evidence="8"/>
<dbReference type="InterPro" id="IPR013785">
    <property type="entry name" value="Aldolase_TIM"/>
</dbReference>
<keyword evidence="6 8" id="KW-0057">Aromatic amino acid biosynthesis</keyword>
<dbReference type="PIRSF" id="PIRSF001361">
    <property type="entry name" value="DAHP_synthase"/>
    <property type="match status" value="1"/>
</dbReference>
<dbReference type="OrthoDB" id="9030075at2"/>
<comment type="catalytic activity">
    <reaction evidence="7 8">
        <text>D-erythrose 4-phosphate + phosphoenolpyruvate + H2O = 7-phospho-2-dehydro-3-deoxy-D-arabino-heptonate + phosphate</text>
        <dbReference type="Rhea" id="RHEA:14717"/>
        <dbReference type="ChEBI" id="CHEBI:15377"/>
        <dbReference type="ChEBI" id="CHEBI:16897"/>
        <dbReference type="ChEBI" id="CHEBI:43474"/>
        <dbReference type="ChEBI" id="CHEBI:58394"/>
        <dbReference type="ChEBI" id="CHEBI:58702"/>
        <dbReference type="EC" id="2.5.1.54"/>
    </reaction>
</comment>
<evidence type="ECO:0000256" key="4">
    <source>
        <dbReference type="ARBA" id="ARBA00022605"/>
    </source>
</evidence>
<dbReference type="GO" id="GO:0005737">
    <property type="term" value="C:cytoplasm"/>
    <property type="evidence" value="ECO:0007669"/>
    <property type="project" value="TreeGrafter"/>
</dbReference>
<keyword evidence="4 8" id="KW-0028">Amino-acid biosynthesis</keyword>
<dbReference type="GO" id="GO:0009423">
    <property type="term" value="P:chorismate biosynthetic process"/>
    <property type="evidence" value="ECO:0007669"/>
    <property type="project" value="UniProtKB-UniPathway"/>
</dbReference>
<evidence type="ECO:0000256" key="2">
    <source>
        <dbReference type="ARBA" id="ARBA00004688"/>
    </source>
</evidence>
<dbReference type="PANTHER" id="PTHR21225">
    <property type="entry name" value="PHOSPHO-2-DEHYDRO-3-DEOXYHEPTONATE ALDOLASE DAHP SYNTHETASE"/>
    <property type="match status" value="1"/>
</dbReference>
<dbReference type="GO" id="GO:0008652">
    <property type="term" value="P:amino acid biosynthetic process"/>
    <property type="evidence" value="ECO:0007669"/>
    <property type="project" value="UniProtKB-KW"/>
</dbReference>
<protein>
    <recommendedName>
        <fullName evidence="8">Phospho-2-dehydro-3-deoxyheptonate aldolase</fullName>
        <ecNumber evidence="8">2.5.1.54</ecNumber>
    </recommendedName>
</protein>
<dbReference type="SUPFAM" id="SSF51569">
    <property type="entry name" value="Aldolase"/>
    <property type="match status" value="1"/>
</dbReference>
<dbReference type="InterPro" id="IPR006218">
    <property type="entry name" value="DAHP1/KDSA"/>
</dbReference>
<evidence type="ECO:0000256" key="8">
    <source>
        <dbReference type="PIRNR" id="PIRNR001361"/>
    </source>
</evidence>
<dbReference type="GO" id="GO:0042802">
    <property type="term" value="F:identical protein binding"/>
    <property type="evidence" value="ECO:0007669"/>
    <property type="project" value="UniProtKB-ARBA"/>
</dbReference>
<evidence type="ECO:0000256" key="3">
    <source>
        <dbReference type="ARBA" id="ARBA00007985"/>
    </source>
</evidence>
<comment type="caution">
    <text evidence="10">The sequence shown here is derived from an EMBL/GenBank/DDBJ whole genome shotgun (WGS) entry which is preliminary data.</text>
</comment>